<dbReference type="OrthoDB" id="9816036at2"/>
<dbReference type="AlphaFoldDB" id="A0A5S5MFJ8"/>
<proteinExistence type="predicted"/>
<evidence type="ECO:0000313" key="2">
    <source>
        <dbReference type="Proteomes" id="UP000321899"/>
    </source>
</evidence>
<sequence>MAIGDQSYGDSYISSADLRARYDGLIKESIESISDDIKVVRADDISKSGSISSDIFKKLILSDYVVVDLTYPNPNVFYELGLRHAVRNKTILIKEKGSNNNPFDISGLRYIEYQDTGSGLKNLKERLSKAFAEYEESPAHVDNDFLATALSMGLCFQKIARDPKKEAKKKAMQALLQNKELMAAFSSPEDKHIAELLSNAENLDVIVDGLVDSGELDD</sequence>
<dbReference type="EMBL" id="VDMB01000011">
    <property type="protein sequence ID" value="TYT74493.1"/>
    <property type="molecule type" value="Genomic_DNA"/>
</dbReference>
<organism evidence="1 2">
    <name type="scientific">Desulfobotulus mexicanus</name>
    <dbReference type="NCBI Taxonomy" id="2586642"/>
    <lineage>
        <taxon>Bacteria</taxon>
        <taxon>Pseudomonadati</taxon>
        <taxon>Thermodesulfobacteriota</taxon>
        <taxon>Desulfobacteria</taxon>
        <taxon>Desulfobacterales</taxon>
        <taxon>Desulfobacteraceae</taxon>
        <taxon>Desulfobotulus</taxon>
    </lineage>
</organism>
<gene>
    <name evidence="1" type="ORF">FIM25_10090</name>
</gene>
<evidence type="ECO:0000313" key="1">
    <source>
        <dbReference type="EMBL" id="TYT74493.1"/>
    </source>
</evidence>
<keyword evidence="2" id="KW-1185">Reference proteome</keyword>
<dbReference type="Gene3D" id="3.40.50.450">
    <property type="match status" value="1"/>
</dbReference>
<protein>
    <submittedName>
        <fullName evidence="1">Uncharacterized protein</fullName>
    </submittedName>
</protein>
<name>A0A5S5MFJ8_9BACT</name>
<reference evidence="1 2" key="1">
    <citation type="submission" date="2019-06" db="EMBL/GenBank/DDBJ databases">
        <title>Desulfobotulus mexicanus sp. nov., a novel sulfate-reducing bacterium isolated from the sediment of an alkaline crater lake in Mexico.</title>
        <authorList>
            <person name="Hirschler-Rea A."/>
        </authorList>
    </citation>
    <scope>NUCLEOTIDE SEQUENCE [LARGE SCALE GENOMIC DNA]</scope>
    <source>
        <strain evidence="1 2">PAR22N</strain>
    </source>
</reference>
<accession>A0A5S5MFJ8</accession>
<dbReference type="Proteomes" id="UP000321899">
    <property type="component" value="Unassembled WGS sequence"/>
</dbReference>
<comment type="caution">
    <text evidence="1">The sequence shown here is derived from an EMBL/GenBank/DDBJ whole genome shotgun (WGS) entry which is preliminary data.</text>
</comment>